<evidence type="ECO:0000256" key="1">
    <source>
        <dbReference type="ARBA" id="ARBA00004141"/>
    </source>
</evidence>
<reference evidence="5" key="1">
    <citation type="submission" date="2013-11" db="EMBL/GenBank/DDBJ databases">
        <title>Genome sequence of the fusiform rust pathogen reveals effectors for host alternation and coevolution with pine.</title>
        <authorList>
            <consortium name="DOE Joint Genome Institute"/>
            <person name="Smith K."/>
            <person name="Pendleton A."/>
            <person name="Kubisiak T."/>
            <person name="Anderson C."/>
            <person name="Salamov A."/>
            <person name="Aerts A."/>
            <person name="Riley R."/>
            <person name="Clum A."/>
            <person name="Lindquist E."/>
            <person name="Ence D."/>
            <person name="Campbell M."/>
            <person name="Kronenberg Z."/>
            <person name="Feau N."/>
            <person name="Dhillon B."/>
            <person name="Hamelin R."/>
            <person name="Burleigh J."/>
            <person name="Smith J."/>
            <person name="Yandell M."/>
            <person name="Nelson C."/>
            <person name="Grigoriev I."/>
            <person name="Davis J."/>
        </authorList>
    </citation>
    <scope>NUCLEOTIDE SEQUENCE</scope>
    <source>
        <strain evidence="5">G11</strain>
    </source>
</reference>
<accession>A0A9P6NQW8</accession>
<dbReference type="GO" id="GO:0030150">
    <property type="term" value="P:protein import into mitochondrial matrix"/>
    <property type="evidence" value="ECO:0007669"/>
    <property type="project" value="TreeGrafter"/>
</dbReference>
<evidence type="ECO:0000256" key="2">
    <source>
        <dbReference type="ARBA" id="ARBA00022692"/>
    </source>
</evidence>
<evidence type="ECO:0000313" key="6">
    <source>
        <dbReference type="Proteomes" id="UP000886653"/>
    </source>
</evidence>
<dbReference type="AlphaFoldDB" id="A0A9P6NQW8"/>
<sequence>MSAPDSSKHQLDSAENVLRKATFDTTSLAPSHLQAPTSESILSAYSRPSALHPLSNVTADLDYLSLDDAALSSIAGSQSVLPNRGWSDELCYGTGTVYVGGLGFGGLWGLREGWQRSKAIAAGRLARSLATASGVAAAQKVSAAQAATRGVKAPTGPAAAAATAAFEGAPGGVSWRLRLNAILNGITRRGSFTGNTCGILALMYNAFNCTLDRYRQQHDNWNSIMAGGLTGALFRCTAGPQKMLIASSLMAAGAFGWSTVKPHLI</sequence>
<gene>
    <name evidence="5" type="ORF">CROQUDRAFT_650757</name>
</gene>
<evidence type="ECO:0000313" key="5">
    <source>
        <dbReference type="EMBL" id="KAG0151725.1"/>
    </source>
</evidence>
<keyword evidence="6" id="KW-1185">Reference proteome</keyword>
<dbReference type="PANTHER" id="PTHR15371">
    <property type="entry name" value="TIM23"/>
    <property type="match status" value="1"/>
</dbReference>
<keyword evidence="2" id="KW-0812">Transmembrane</keyword>
<evidence type="ECO:0000256" key="3">
    <source>
        <dbReference type="ARBA" id="ARBA00022989"/>
    </source>
</evidence>
<dbReference type="EMBL" id="MU167211">
    <property type="protein sequence ID" value="KAG0151725.1"/>
    <property type="molecule type" value="Genomic_DNA"/>
</dbReference>
<keyword evidence="3" id="KW-1133">Transmembrane helix</keyword>
<dbReference type="Proteomes" id="UP000886653">
    <property type="component" value="Unassembled WGS sequence"/>
</dbReference>
<organism evidence="5 6">
    <name type="scientific">Cronartium quercuum f. sp. fusiforme G11</name>
    <dbReference type="NCBI Taxonomy" id="708437"/>
    <lineage>
        <taxon>Eukaryota</taxon>
        <taxon>Fungi</taxon>
        <taxon>Dikarya</taxon>
        <taxon>Basidiomycota</taxon>
        <taxon>Pucciniomycotina</taxon>
        <taxon>Pucciniomycetes</taxon>
        <taxon>Pucciniales</taxon>
        <taxon>Coleosporiaceae</taxon>
        <taxon>Cronartium</taxon>
    </lineage>
</organism>
<comment type="caution">
    <text evidence="5">The sequence shown here is derived from an EMBL/GenBank/DDBJ whole genome shotgun (WGS) entry which is preliminary data.</text>
</comment>
<keyword evidence="4" id="KW-0472">Membrane</keyword>
<comment type="subcellular location">
    <subcellularLocation>
        <location evidence="1">Membrane</location>
        <topology evidence="1">Multi-pass membrane protein</topology>
    </subcellularLocation>
</comment>
<protein>
    <submittedName>
        <fullName evidence="5">Uncharacterized protein</fullName>
    </submittedName>
</protein>
<evidence type="ECO:0000256" key="4">
    <source>
        <dbReference type="ARBA" id="ARBA00023136"/>
    </source>
</evidence>
<dbReference type="PANTHER" id="PTHR15371:SF0">
    <property type="entry name" value="SD19278P"/>
    <property type="match status" value="1"/>
</dbReference>
<dbReference type="Pfam" id="PF02466">
    <property type="entry name" value="Tim17"/>
    <property type="match status" value="1"/>
</dbReference>
<proteinExistence type="predicted"/>
<dbReference type="GO" id="GO:0008320">
    <property type="term" value="F:protein transmembrane transporter activity"/>
    <property type="evidence" value="ECO:0007669"/>
    <property type="project" value="TreeGrafter"/>
</dbReference>
<dbReference type="GO" id="GO:0005744">
    <property type="term" value="C:TIM23 mitochondrial import inner membrane translocase complex"/>
    <property type="evidence" value="ECO:0007669"/>
    <property type="project" value="TreeGrafter"/>
</dbReference>
<name>A0A9P6NQW8_9BASI</name>
<dbReference type="InterPro" id="IPR045238">
    <property type="entry name" value="Tim23-like"/>
</dbReference>
<dbReference type="OrthoDB" id="159299at2759"/>